<dbReference type="Proteomes" id="UP000315914">
    <property type="component" value="Unassembled WGS sequence"/>
</dbReference>
<evidence type="ECO:0000313" key="2">
    <source>
        <dbReference type="Proteomes" id="UP000315914"/>
    </source>
</evidence>
<proteinExistence type="predicted"/>
<dbReference type="RefSeq" id="WP_245326778.1">
    <property type="nucleotide sequence ID" value="NZ_LWIG01000013.1"/>
</dbReference>
<dbReference type="EMBL" id="VITW01000007">
    <property type="protein sequence ID" value="TWB71340.1"/>
    <property type="molecule type" value="Genomic_DNA"/>
</dbReference>
<reference evidence="1 2" key="1">
    <citation type="submission" date="2019-06" db="EMBL/GenBank/DDBJ databases">
        <title>Genomic Encyclopedia of Type Strains, Phase IV (KMG-V): Genome sequencing to study the core and pangenomes of soil and plant-associated prokaryotes.</title>
        <authorList>
            <person name="Whitman W."/>
        </authorList>
    </citation>
    <scope>NUCLEOTIDE SEQUENCE [LARGE SCALE GENOMIC DNA]</scope>
    <source>
        <strain evidence="1 2">BR 10556</strain>
    </source>
</reference>
<keyword evidence="2" id="KW-1185">Reference proteome</keyword>
<name>A0A560JSM0_9BRAD</name>
<gene>
    <name evidence="1" type="ORF">FBZ95_107322</name>
</gene>
<dbReference type="AlphaFoldDB" id="A0A560JSM0"/>
<sequence>MLNFIEVFDAMEVDPTSGDVVWTGVTGTRAALQRDGLTIDPKAAAYCPTEWLDERGYLDAERARRHPRPWSI</sequence>
<organism evidence="1 2">
    <name type="scientific">Bradyrhizobium sacchari</name>
    <dbReference type="NCBI Taxonomy" id="1399419"/>
    <lineage>
        <taxon>Bacteria</taxon>
        <taxon>Pseudomonadati</taxon>
        <taxon>Pseudomonadota</taxon>
        <taxon>Alphaproteobacteria</taxon>
        <taxon>Hyphomicrobiales</taxon>
        <taxon>Nitrobacteraceae</taxon>
        <taxon>Bradyrhizobium</taxon>
    </lineage>
</organism>
<comment type="caution">
    <text evidence="1">The sequence shown here is derived from an EMBL/GenBank/DDBJ whole genome shotgun (WGS) entry which is preliminary data.</text>
</comment>
<dbReference type="STRING" id="1399419.A5906_36905"/>
<evidence type="ECO:0000313" key="1">
    <source>
        <dbReference type="EMBL" id="TWB71340.1"/>
    </source>
</evidence>
<accession>A0A560JSM0</accession>
<protein>
    <submittedName>
        <fullName evidence="1">Uncharacterized protein</fullName>
    </submittedName>
</protein>